<comment type="subcellular location">
    <subcellularLocation>
        <location evidence="1">Nucleus</location>
    </subcellularLocation>
</comment>
<organism evidence="9 10">
    <name type="scientific">Chironomus riparius</name>
    <dbReference type="NCBI Taxonomy" id="315576"/>
    <lineage>
        <taxon>Eukaryota</taxon>
        <taxon>Metazoa</taxon>
        <taxon>Ecdysozoa</taxon>
        <taxon>Arthropoda</taxon>
        <taxon>Hexapoda</taxon>
        <taxon>Insecta</taxon>
        <taxon>Pterygota</taxon>
        <taxon>Neoptera</taxon>
        <taxon>Endopterygota</taxon>
        <taxon>Diptera</taxon>
        <taxon>Nematocera</taxon>
        <taxon>Chironomoidea</taxon>
        <taxon>Chironomidae</taxon>
        <taxon>Chironominae</taxon>
        <taxon>Chironomus</taxon>
    </lineage>
</organism>
<dbReference type="InterPro" id="IPR024145">
    <property type="entry name" value="His_deAcase_SAP30/SAP30L"/>
</dbReference>
<evidence type="ECO:0000256" key="5">
    <source>
        <dbReference type="ARBA" id="ARBA00023163"/>
    </source>
</evidence>
<dbReference type="InterPro" id="IPR025718">
    <property type="entry name" value="SAP30_Sin3-bd"/>
</dbReference>
<dbReference type="GO" id="GO:0005634">
    <property type="term" value="C:nucleus"/>
    <property type="evidence" value="ECO:0007669"/>
    <property type="project" value="UniProtKB-SubCell"/>
</dbReference>
<evidence type="ECO:0000313" key="9">
    <source>
        <dbReference type="EMBL" id="CAG9808970.1"/>
    </source>
</evidence>
<keyword evidence="4" id="KW-0805">Transcription regulation</keyword>
<evidence type="ECO:0000256" key="7">
    <source>
        <dbReference type="SAM" id="MobiDB-lite"/>
    </source>
</evidence>
<name>A0A9N9S661_9DIPT</name>
<dbReference type="EMBL" id="OU895879">
    <property type="protein sequence ID" value="CAG9808970.1"/>
    <property type="molecule type" value="Genomic_DNA"/>
</dbReference>
<dbReference type="InterPro" id="IPR038291">
    <property type="entry name" value="SAP30_C_sf"/>
</dbReference>
<keyword evidence="10" id="KW-1185">Reference proteome</keyword>
<sequence>MRKPRKNRKPVKNKAAGYESSDNEATNRNADFNALSIHTLRKYRKFYSMPIASNLNKMELAREVNKHFPKIALEEEKTVISYFLHFTKNETVVKEEQP</sequence>
<keyword evidence="3" id="KW-0678">Repressor</keyword>
<reference evidence="9" key="1">
    <citation type="submission" date="2022-01" db="EMBL/GenBank/DDBJ databases">
        <authorList>
            <person name="King R."/>
        </authorList>
    </citation>
    <scope>NUCLEOTIDE SEQUENCE</scope>
</reference>
<comment type="similarity">
    <text evidence="2">Belongs to the SAP30 family.</text>
</comment>
<dbReference type="Pfam" id="PF13867">
    <property type="entry name" value="SAP30_Sin3_bdg"/>
    <property type="match status" value="1"/>
</dbReference>
<dbReference type="PANTHER" id="PTHR13286">
    <property type="entry name" value="SAP30"/>
    <property type="match status" value="1"/>
</dbReference>
<accession>A0A9N9S661</accession>
<dbReference type="Proteomes" id="UP001153620">
    <property type="component" value="Chromosome 3"/>
</dbReference>
<evidence type="ECO:0000256" key="4">
    <source>
        <dbReference type="ARBA" id="ARBA00023015"/>
    </source>
</evidence>
<feature type="compositionally biased region" description="Basic residues" evidence="7">
    <location>
        <begin position="1"/>
        <end position="12"/>
    </location>
</feature>
<feature type="domain" description="Histone deacetylase complex subunit SAP30 Sin3 binding" evidence="8">
    <location>
        <begin position="35"/>
        <end position="85"/>
    </location>
</feature>
<evidence type="ECO:0000256" key="3">
    <source>
        <dbReference type="ARBA" id="ARBA00022491"/>
    </source>
</evidence>
<dbReference type="Gene3D" id="6.10.160.20">
    <property type="match status" value="1"/>
</dbReference>
<reference evidence="9" key="2">
    <citation type="submission" date="2022-10" db="EMBL/GenBank/DDBJ databases">
        <authorList>
            <consortium name="ENA_rothamsted_submissions"/>
            <consortium name="culmorum"/>
            <person name="King R."/>
        </authorList>
    </citation>
    <scope>NUCLEOTIDE SEQUENCE</scope>
</reference>
<evidence type="ECO:0000256" key="1">
    <source>
        <dbReference type="ARBA" id="ARBA00004123"/>
    </source>
</evidence>
<evidence type="ECO:0000256" key="2">
    <source>
        <dbReference type="ARBA" id="ARBA00006283"/>
    </source>
</evidence>
<protein>
    <recommendedName>
        <fullName evidence="8">Histone deacetylase complex subunit SAP30 Sin3 binding domain-containing protein</fullName>
    </recommendedName>
</protein>
<feature type="region of interest" description="Disordered" evidence="7">
    <location>
        <begin position="1"/>
        <end position="27"/>
    </location>
</feature>
<dbReference type="AlphaFoldDB" id="A0A9N9S661"/>
<evidence type="ECO:0000259" key="8">
    <source>
        <dbReference type="Pfam" id="PF13867"/>
    </source>
</evidence>
<keyword evidence="5" id="KW-0804">Transcription</keyword>
<keyword evidence="6" id="KW-0539">Nucleus</keyword>
<gene>
    <name evidence="9" type="ORF">CHIRRI_LOCUS11803</name>
</gene>
<proteinExistence type="inferred from homology"/>
<dbReference type="OrthoDB" id="510958at2759"/>
<evidence type="ECO:0000313" key="10">
    <source>
        <dbReference type="Proteomes" id="UP001153620"/>
    </source>
</evidence>
<evidence type="ECO:0000256" key="6">
    <source>
        <dbReference type="ARBA" id="ARBA00023242"/>
    </source>
</evidence>